<dbReference type="Pfam" id="PF00575">
    <property type="entry name" value="S1"/>
    <property type="match status" value="1"/>
</dbReference>
<evidence type="ECO:0000256" key="5">
    <source>
        <dbReference type="ARBA" id="ARBA00022695"/>
    </source>
</evidence>
<keyword evidence="7 9" id="KW-0460">Magnesium</keyword>
<evidence type="ECO:0000313" key="12">
    <source>
        <dbReference type="EMBL" id="MRG93327.1"/>
    </source>
</evidence>
<dbReference type="SUPFAM" id="SSF54211">
    <property type="entry name" value="Ribosomal protein S5 domain 2-like"/>
    <property type="match status" value="2"/>
</dbReference>
<dbReference type="InterPro" id="IPR036456">
    <property type="entry name" value="PNPase_PH_RNA-bd_sf"/>
</dbReference>
<dbReference type="FunFam" id="3.30.230.70:FF:000001">
    <property type="entry name" value="Polyribonucleotide nucleotidyltransferase"/>
    <property type="match status" value="1"/>
</dbReference>
<dbReference type="PANTHER" id="PTHR11252:SF0">
    <property type="entry name" value="POLYRIBONUCLEOTIDE NUCLEOTIDYLTRANSFERASE 1, MITOCHONDRIAL"/>
    <property type="match status" value="1"/>
</dbReference>
<dbReference type="InterPro" id="IPR020568">
    <property type="entry name" value="Ribosomal_Su5_D2-typ_SF"/>
</dbReference>
<dbReference type="InterPro" id="IPR036345">
    <property type="entry name" value="ExoRNase_PH_dom2_sf"/>
</dbReference>
<dbReference type="Proteomes" id="UP000440224">
    <property type="component" value="Unassembled WGS sequence"/>
</dbReference>
<evidence type="ECO:0000256" key="6">
    <source>
        <dbReference type="ARBA" id="ARBA00022723"/>
    </source>
</evidence>
<comment type="subcellular location">
    <subcellularLocation>
        <location evidence="1 9">Cytoplasm</location>
    </subcellularLocation>
</comment>
<dbReference type="InterPro" id="IPR001247">
    <property type="entry name" value="ExoRNase_PH_dom1"/>
</dbReference>
<dbReference type="FunFam" id="3.30.1370.10:FF:000001">
    <property type="entry name" value="Polyribonucleotide nucleotidyltransferase"/>
    <property type="match status" value="1"/>
</dbReference>
<feature type="binding site" evidence="9">
    <location>
        <position position="493"/>
    </location>
    <ligand>
        <name>Mg(2+)</name>
        <dbReference type="ChEBI" id="CHEBI:18420"/>
    </ligand>
</feature>
<dbReference type="NCBIfam" id="TIGR03591">
    <property type="entry name" value="polynuc_phos"/>
    <property type="match status" value="1"/>
</dbReference>
<dbReference type="EMBL" id="WJIE01000004">
    <property type="protein sequence ID" value="MRG93327.1"/>
    <property type="molecule type" value="Genomic_DNA"/>
</dbReference>
<dbReference type="Pfam" id="PF00013">
    <property type="entry name" value="KH_1"/>
    <property type="match status" value="1"/>
</dbReference>
<dbReference type="InterPro" id="IPR036612">
    <property type="entry name" value="KH_dom_type_1_sf"/>
</dbReference>
<comment type="cofactor">
    <cofactor evidence="9">
        <name>Mg(2+)</name>
        <dbReference type="ChEBI" id="CHEBI:18420"/>
    </cofactor>
</comment>
<dbReference type="GO" id="GO:0000175">
    <property type="term" value="F:3'-5'-RNA exonuclease activity"/>
    <property type="evidence" value="ECO:0007669"/>
    <property type="project" value="TreeGrafter"/>
</dbReference>
<keyword evidence="3 9" id="KW-0963">Cytoplasm</keyword>
<comment type="function">
    <text evidence="9">Involved in mRNA degradation. Catalyzes the phosphorolysis of single-stranded polyribonucleotides processively in the 3'- to 5'-direction.</text>
</comment>
<feature type="region of interest" description="Disordered" evidence="10">
    <location>
        <begin position="697"/>
        <end position="757"/>
    </location>
</feature>
<dbReference type="CDD" id="cd02393">
    <property type="entry name" value="KH-I_PNPase"/>
    <property type="match status" value="1"/>
</dbReference>
<dbReference type="GO" id="GO:0000287">
    <property type="term" value="F:magnesium ion binding"/>
    <property type="evidence" value="ECO:0007669"/>
    <property type="project" value="UniProtKB-UniRule"/>
</dbReference>
<dbReference type="Gene3D" id="3.30.1370.10">
    <property type="entry name" value="K Homology domain, type 1"/>
    <property type="match status" value="1"/>
</dbReference>
<dbReference type="Pfam" id="PF03726">
    <property type="entry name" value="PNPase"/>
    <property type="match status" value="1"/>
</dbReference>
<evidence type="ECO:0000256" key="10">
    <source>
        <dbReference type="SAM" id="MobiDB-lite"/>
    </source>
</evidence>
<evidence type="ECO:0000256" key="4">
    <source>
        <dbReference type="ARBA" id="ARBA00022679"/>
    </source>
</evidence>
<gene>
    <name evidence="9 12" type="primary">pnp</name>
    <name evidence="12" type="ORF">GF068_15505</name>
</gene>
<dbReference type="InterPro" id="IPR015848">
    <property type="entry name" value="PNPase_PH_RNA-bd_bac/org-type"/>
</dbReference>
<evidence type="ECO:0000256" key="1">
    <source>
        <dbReference type="ARBA" id="ARBA00004496"/>
    </source>
</evidence>
<dbReference type="GO" id="GO:0006396">
    <property type="term" value="P:RNA processing"/>
    <property type="evidence" value="ECO:0007669"/>
    <property type="project" value="InterPro"/>
</dbReference>
<dbReference type="Gene3D" id="2.40.50.140">
    <property type="entry name" value="Nucleic acid-binding proteins"/>
    <property type="match status" value="1"/>
</dbReference>
<dbReference type="PIRSF" id="PIRSF005499">
    <property type="entry name" value="PNPase"/>
    <property type="match status" value="1"/>
</dbReference>
<keyword evidence="6 9" id="KW-0479">Metal-binding</keyword>
<comment type="similarity">
    <text evidence="2 9">Belongs to the polyribonucleotide nucleotidyltransferase family.</text>
</comment>
<keyword evidence="5 9" id="KW-0548">Nucleotidyltransferase</keyword>
<dbReference type="HAMAP" id="MF_01595">
    <property type="entry name" value="PNPase"/>
    <property type="match status" value="1"/>
</dbReference>
<dbReference type="RefSeq" id="WP_153820167.1">
    <property type="nucleotide sequence ID" value="NZ_WJIE01000004.1"/>
</dbReference>
<dbReference type="InterPro" id="IPR003029">
    <property type="entry name" value="S1_domain"/>
</dbReference>
<dbReference type="SUPFAM" id="SSF55666">
    <property type="entry name" value="Ribonuclease PH domain 2-like"/>
    <property type="match status" value="2"/>
</dbReference>
<sequence>MYVRESVMVGGRALTLETGRLAKQAHGSVLVTYGETMVLVTAVSQEERPGLDFFPLTCEFVEKTYAAGKIPGGFFKREARQRDEEILACRIMDRPLRPLFPEGFKKDTQIIATVLSSDKQNKADVLALTGASAALHISDIPWNGPIVGVRVGRKAGEFVAYPTAAEIEECDIDLVVACSRDAIVMVEGGAAEATESDLIDALMFAHETAQPVLDLIERVRQAVGKPKKSFTAPQLEDAIKARVAELVDNDLKSATRVTDKKARYEGYSALKKKLGEALLAELGAEKYLANEKLIKAEFEERKAHVVRTYVLDEGKRIDGRDTRTIRPIMCEAGLLPRVHGSALFQRGETQAIVTTTLGTSTDEQKIDGLMGESWKRFYLHYNFPPFSTGETKPMRGPGRREIGHGALAERALSRMIPAQEQFPYTIRIVSETLESNGSSSMAAVCGGCLSLMDAGVPIKSAVAGIAMGLIAEDNKYAILSDILGDEDHLGDMDFKVCGTARGVTAIQMDIKIAGLSRAILAQALDQAREGRLHILGKMLEALPAPRPELSQYAPRITTIKVKPDQIRLIIGPGGKTIKGIVDQTGVAIDVEDDGTVNVASSDSEAVKRALDIIKGLTAEPEVGAVYKGTVKRITDFGAFVEILPGTDGLVHISELAHTRVERVEDVVKEGDTVEVKVVSVDREGKIRLSRREVLPLPEGQAGVEAKARMDQAREGGGGPPRRSEPGRDGPRGDRPPRGDRGDRPPRDRGDRPPRERR</sequence>
<keyword evidence="4 9" id="KW-0808">Transferase</keyword>
<proteinExistence type="inferred from homology"/>
<evidence type="ECO:0000256" key="3">
    <source>
        <dbReference type="ARBA" id="ARBA00022490"/>
    </source>
</evidence>
<dbReference type="Pfam" id="PF01138">
    <property type="entry name" value="RNase_PH"/>
    <property type="match status" value="2"/>
</dbReference>
<dbReference type="OrthoDB" id="9804305at2"/>
<dbReference type="SUPFAM" id="SSF54791">
    <property type="entry name" value="Eukaryotic type KH-domain (KH-domain type I)"/>
    <property type="match status" value="1"/>
</dbReference>
<dbReference type="GO" id="GO:0006402">
    <property type="term" value="P:mRNA catabolic process"/>
    <property type="evidence" value="ECO:0007669"/>
    <property type="project" value="UniProtKB-UniRule"/>
</dbReference>
<dbReference type="Pfam" id="PF03725">
    <property type="entry name" value="RNase_PH_C"/>
    <property type="match status" value="1"/>
</dbReference>
<dbReference type="NCBIfam" id="NF008805">
    <property type="entry name" value="PRK11824.1"/>
    <property type="match status" value="1"/>
</dbReference>
<dbReference type="SMART" id="SM00316">
    <property type="entry name" value="S1"/>
    <property type="match status" value="1"/>
</dbReference>
<dbReference type="GO" id="GO:0003723">
    <property type="term" value="F:RNA binding"/>
    <property type="evidence" value="ECO:0007669"/>
    <property type="project" value="UniProtKB-UniRule"/>
</dbReference>
<dbReference type="Gene3D" id="3.30.230.70">
    <property type="entry name" value="GHMP Kinase, N-terminal domain"/>
    <property type="match status" value="2"/>
</dbReference>
<dbReference type="CDD" id="cd04472">
    <property type="entry name" value="S1_PNPase"/>
    <property type="match status" value="1"/>
</dbReference>
<dbReference type="InterPro" id="IPR012162">
    <property type="entry name" value="PNPase"/>
</dbReference>
<dbReference type="PROSITE" id="PS50126">
    <property type="entry name" value="S1"/>
    <property type="match status" value="1"/>
</dbReference>
<keyword evidence="8 9" id="KW-0694">RNA-binding</keyword>
<evidence type="ECO:0000256" key="2">
    <source>
        <dbReference type="ARBA" id="ARBA00007404"/>
    </source>
</evidence>
<dbReference type="InterPro" id="IPR015847">
    <property type="entry name" value="ExoRNase_PH_dom2"/>
</dbReference>
<dbReference type="InterPro" id="IPR012340">
    <property type="entry name" value="NA-bd_OB-fold"/>
</dbReference>
<dbReference type="CDD" id="cd11363">
    <property type="entry name" value="RNase_PH_PNPase_1"/>
    <property type="match status" value="1"/>
</dbReference>
<accession>A0A6N7PNS2</accession>
<organism evidence="12 13">
    <name type="scientific">Polyangium spumosum</name>
    <dbReference type="NCBI Taxonomy" id="889282"/>
    <lineage>
        <taxon>Bacteria</taxon>
        <taxon>Pseudomonadati</taxon>
        <taxon>Myxococcota</taxon>
        <taxon>Polyangia</taxon>
        <taxon>Polyangiales</taxon>
        <taxon>Polyangiaceae</taxon>
        <taxon>Polyangium</taxon>
    </lineage>
</organism>
<dbReference type="FunFam" id="3.30.230.70:FF:000002">
    <property type="entry name" value="Polyribonucleotide nucleotidyltransferase"/>
    <property type="match status" value="1"/>
</dbReference>
<evidence type="ECO:0000256" key="7">
    <source>
        <dbReference type="ARBA" id="ARBA00022842"/>
    </source>
</evidence>
<feature type="compositionally biased region" description="Basic and acidic residues" evidence="10">
    <location>
        <begin position="721"/>
        <end position="757"/>
    </location>
</feature>
<comment type="caution">
    <text evidence="12">The sequence shown here is derived from an EMBL/GenBank/DDBJ whole genome shotgun (WGS) entry which is preliminary data.</text>
</comment>
<reference evidence="12 13" key="1">
    <citation type="submission" date="2019-10" db="EMBL/GenBank/DDBJ databases">
        <title>A soil myxobacterium in the family Polyangiaceae.</title>
        <authorList>
            <person name="Li Y."/>
            <person name="Wang J."/>
        </authorList>
    </citation>
    <scope>NUCLEOTIDE SEQUENCE [LARGE SCALE GENOMIC DNA]</scope>
    <source>
        <strain evidence="12 13">DSM 14734</strain>
    </source>
</reference>
<keyword evidence="13" id="KW-1185">Reference proteome</keyword>
<evidence type="ECO:0000313" key="13">
    <source>
        <dbReference type="Proteomes" id="UP000440224"/>
    </source>
</evidence>
<protein>
    <recommendedName>
        <fullName evidence="9">Polyribonucleotide nucleotidyltransferase</fullName>
        <ecNumber evidence="9">2.7.7.8</ecNumber>
    </recommendedName>
    <alternativeName>
        <fullName evidence="9">Polynucleotide phosphorylase</fullName>
        <shortName evidence="9">PNPase</shortName>
    </alternativeName>
</protein>
<feature type="domain" description="S1 motif" evidence="11">
    <location>
        <begin position="623"/>
        <end position="691"/>
    </location>
</feature>
<dbReference type="SMART" id="SM00322">
    <property type="entry name" value="KH"/>
    <property type="match status" value="1"/>
</dbReference>
<dbReference type="InterPro" id="IPR004088">
    <property type="entry name" value="KH_dom_type_1"/>
</dbReference>
<dbReference type="GO" id="GO:0005829">
    <property type="term" value="C:cytosol"/>
    <property type="evidence" value="ECO:0007669"/>
    <property type="project" value="TreeGrafter"/>
</dbReference>
<dbReference type="PANTHER" id="PTHR11252">
    <property type="entry name" value="POLYRIBONUCLEOTIDE NUCLEOTIDYLTRANSFERASE"/>
    <property type="match status" value="1"/>
</dbReference>
<comment type="catalytic activity">
    <reaction evidence="9">
        <text>RNA(n+1) + phosphate = RNA(n) + a ribonucleoside 5'-diphosphate</text>
        <dbReference type="Rhea" id="RHEA:22096"/>
        <dbReference type="Rhea" id="RHEA-COMP:14527"/>
        <dbReference type="Rhea" id="RHEA-COMP:17342"/>
        <dbReference type="ChEBI" id="CHEBI:43474"/>
        <dbReference type="ChEBI" id="CHEBI:57930"/>
        <dbReference type="ChEBI" id="CHEBI:140395"/>
        <dbReference type="EC" id="2.7.7.8"/>
    </reaction>
</comment>
<dbReference type="CDD" id="cd11364">
    <property type="entry name" value="RNase_PH_PNPase_2"/>
    <property type="match status" value="1"/>
</dbReference>
<evidence type="ECO:0000256" key="8">
    <source>
        <dbReference type="ARBA" id="ARBA00022884"/>
    </source>
</evidence>
<dbReference type="EC" id="2.7.7.8" evidence="9"/>
<dbReference type="PROSITE" id="PS50084">
    <property type="entry name" value="KH_TYPE_1"/>
    <property type="match status" value="1"/>
</dbReference>
<evidence type="ECO:0000259" key="11">
    <source>
        <dbReference type="PROSITE" id="PS50126"/>
    </source>
</evidence>
<dbReference type="InterPro" id="IPR004087">
    <property type="entry name" value="KH_dom"/>
</dbReference>
<dbReference type="FunFam" id="2.40.50.140:FF:000023">
    <property type="entry name" value="Polyribonucleotide nucleotidyltransferase"/>
    <property type="match status" value="1"/>
</dbReference>
<feature type="binding site" evidence="9">
    <location>
        <position position="487"/>
    </location>
    <ligand>
        <name>Mg(2+)</name>
        <dbReference type="ChEBI" id="CHEBI:18420"/>
    </ligand>
</feature>
<dbReference type="SUPFAM" id="SSF50249">
    <property type="entry name" value="Nucleic acid-binding proteins"/>
    <property type="match status" value="1"/>
</dbReference>
<name>A0A6N7PNS2_9BACT</name>
<evidence type="ECO:0000256" key="9">
    <source>
        <dbReference type="HAMAP-Rule" id="MF_01595"/>
    </source>
</evidence>
<dbReference type="GO" id="GO:0004654">
    <property type="term" value="F:polyribonucleotide nucleotidyltransferase activity"/>
    <property type="evidence" value="ECO:0007669"/>
    <property type="project" value="UniProtKB-UniRule"/>
</dbReference>
<dbReference type="AlphaFoldDB" id="A0A6N7PNS2"/>
<dbReference type="SUPFAM" id="SSF46915">
    <property type="entry name" value="Polynucleotide phosphorylase/guanosine pentaphosphate synthase (PNPase/GPSI), domain 3"/>
    <property type="match status" value="1"/>
</dbReference>
<dbReference type="InterPro" id="IPR027408">
    <property type="entry name" value="PNPase/RNase_PH_dom_sf"/>
</dbReference>